<evidence type="ECO:0000256" key="1">
    <source>
        <dbReference type="SAM" id="MobiDB-lite"/>
    </source>
</evidence>
<dbReference type="Proteomes" id="UP000704712">
    <property type="component" value="Unassembled WGS sequence"/>
</dbReference>
<dbReference type="EMBL" id="JAACNO010003127">
    <property type="protein sequence ID" value="KAF4128395.1"/>
    <property type="molecule type" value="Genomic_DNA"/>
</dbReference>
<name>A0A8S9THZ8_PHYIN</name>
<feature type="region of interest" description="Disordered" evidence="1">
    <location>
        <begin position="69"/>
        <end position="90"/>
    </location>
</feature>
<gene>
    <name evidence="2" type="ORF">GN958_ATG22473</name>
</gene>
<feature type="compositionally biased region" description="Basic and acidic residues" evidence="1">
    <location>
        <begin position="43"/>
        <end position="55"/>
    </location>
</feature>
<evidence type="ECO:0000313" key="2">
    <source>
        <dbReference type="EMBL" id="KAF4128395.1"/>
    </source>
</evidence>
<feature type="region of interest" description="Disordered" evidence="1">
    <location>
        <begin position="34"/>
        <end position="55"/>
    </location>
</feature>
<dbReference type="AlphaFoldDB" id="A0A8S9THZ8"/>
<accession>A0A8S9THZ8</accession>
<comment type="caution">
    <text evidence="2">The sequence shown here is derived from an EMBL/GenBank/DDBJ whole genome shotgun (WGS) entry which is preliminary data.</text>
</comment>
<reference evidence="2" key="1">
    <citation type="submission" date="2020-03" db="EMBL/GenBank/DDBJ databases">
        <title>Hybrid Assembly of Korean Phytophthora infestans isolates.</title>
        <authorList>
            <person name="Prokchorchik M."/>
            <person name="Lee Y."/>
            <person name="Seo J."/>
            <person name="Cho J.-H."/>
            <person name="Park Y.-E."/>
            <person name="Jang D.-C."/>
            <person name="Im J.-S."/>
            <person name="Choi J.-G."/>
            <person name="Park H.-J."/>
            <person name="Lee G.-B."/>
            <person name="Lee Y.-G."/>
            <person name="Hong S.-Y."/>
            <person name="Cho K."/>
            <person name="Sohn K.H."/>
        </authorList>
    </citation>
    <scope>NUCLEOTIDE SEQUENCE</scope>
    <source>
        <strain evidence="2">KR_2_A2</strain>
    </source>
</reference>
<evidence type="ECO:0000313" key="3">
    <source>
        <dbReference type="Proteomes" id="UP000704712"/>
    </source>
</evidence>
<sequence length="90" mass="9840">MRLVEVMSRLRGFSAGHQDLGTLCAAGVARQAHPDSGSTLVGRADHAHSPVVHKESLAWSRRKDFRAGIRNNGLNDLPQPRQDVFSPQSL</sequence>
<organism evidence="2 3">
    <name type="scientific">Phytophthora infestans</name>
    <name type="common">Potato late blight agent</name>
    <name type="synonym">Botrytis infestans</name>
    <dbReference type="NCBI Taxonomy" id="4787"/>
    <lineage>
        <taxon>Eukaryota</taxon>
        <taxon>Sar</taxon>
        <taxon>Stramenopiles</taxon>
        <taxon>Oomycota</taxon>
        <taxon>Peronosporomycetes</taxon>
        <taxon>Peronosporales</taxon>
        <taxon>Peronosporaceae</taxon>
        <taxon>Phytophthora</taxon>
    </lineage>
</organism>
<proteinExistence type="predicted"/>
<protein>
    <submittedName>
        <fullName evidence="2">Uncharacterized protein</fullName>
    </submittedName>
</protein>